<feature type="repeat" description="TPR" evidence="1">
    <location>
        <begin position="106"/>
        <end position="139"/>
    </location>
</feature>
<dbReference type="EMBL" id="SJPN01000010">
    <property type="protein sequence ID" value="TWT92708.1"/>
    <property type="molecule type" value="Genomic_DNA"/>
</dbReference>
<reference evidence="2 3" key="1">
    <citation type="submission" date="2019-02" db="EMBL/GenBank/DDBJ databases">
        <title>Deep-cultivation of Planctomycetes and their phenomic and genomic characterization uncovers novel biology.</title>
        <authorList>
            <person name="Wiegand S."/>
            <person name="Jogler M."/>
            <person name="Boedeker C."/>
            <person name="Pinto D."/>
            <person name="Vollmers J."/>
            <person name="Rivas-Marin E."/>
            <person name="Kohn T."/>
            <person name="Peeters S.H."/>
            <person name="Heuer A."/>
            <person name="Rast P."/>
            <person name="Oberbeckmann S."/>
            <person name="Bunk B."/>
            <person name="Jeske O."/>
            <person name="Meyerdierks A."/>
            <person name="Storesund J.E."/>
            <person name="Kallscheuer N."/>
            <person name="Luecker S."/>
            <person name="Lage O.M."/>
            <person name="Pohl T."/>
            <person name="Merkel B.J."/>
            <person name="Hornburger P."/>
            <person name="Mueller R.-W."/>
            <person name="Bruemmer F."/>
            <person name="Labrenz M."/>
            <person name="Spormann A.M."/>
            <person name="Op Den Camp H."/>
            <person name="Overmann J."/>
            <person name="Amann R."/>
            <person name="Jetten M.S.M."/>
            <person name="Mascher T."/>
            <person name="Medema M.H."/>
            <person name="Devos D.P."/>
            <person name="Kaster A.-K."/>
            <person name="Ovreas L."/>
            <person name="Rohde M."/>
            <person name="Galperin M.Y."/>
            <person name="Jogler C."/>
        </authorList>
    </citation>
    <scope>NUCLEOTIDE SEQUENCE [LARGE SCALE GENOMIC DNA]</scope>
    <source>
        <strain evidence="2 3">Pla52n</strain>
    </source>
</reference>
<evidence type="ECO:0000256" key="1">
    <source>
        <dbReference type="PROSITE-ProRule" id="PRU00339"/>
    </source>
</evidence>
<dbReference type="InterPro" id="IPR052943">
    <property type="entry name" value="TMTC_O-mannosyl-trnsfr"/>
</dbReference>
<keyword evidence="1" id="KW-0802">TPR repeat</keyword>
<dbReference type="Pfam" id="PF00515">
    <property type="entry name" value="TPR_1"/>
    <property type="match status" value="1"/>
</dbReference>
<accession>A0A5C6A0I5</accession>
<dbReference type="SMART" id="SM00028">
    <property type="entry name" value="TPR"/>
    <property type="match status" value="4"/>
</dbReference>
<dbReference type="InterPro" id="IPR019734">
    <property type="entry name" value="TPR_rpt"/>
</dbReference>
<feature type="repeat" description="TPR" evidence="1">
    <location>
        <begin position="72"/>
        <end position="105"/>
    </location>
</feature>
<feature type="repeat" description="TPR" evidence="1">
    <location>
        <begin position="38"/>
        <end position="71"/>
    </location>
</feature>
<evidence type="ECO:0000313" key="3">
    <source>
        <dbReference type="Proteomes" id="UP000320176"/>
    </source>
</evidence>
<dbReference type="PROSITE" id="PS50005">
    <property type="entry name" value="TPR"/>
    <property type="match status" value="3"/>
</dbReference>
<dbReference type="SUPFAM" id="SSF53756">
    <property type="entry name" value="UDP-Glycosyltransferase/glycogen phosphorylase"/>
    <property type="match status" value="1"/>
</dbReference>
<name>A0A5C6A0I5_9BACT</name>
<keyword evidence="3" id="KW-1185">Reference proteome</keyword>
<dbReference type="SUPFAM" id="SSF48452">
    <property type="entry name" value="TPR-like"/>
    <property type="match status" value="1"/>
</dbReference>
<evidence type="ECO:0000313" key="2">
    <source>
        <dbReference type="EMBL" id="TWT92708.1"/>
    </source>
</evidence>
<dbReference type="OrthoDB" id="9778733at2"/>
<protein>
    <submittedName>
        <fullName evidence="2">Tetratricopeptide repeat protein</fullName>
    </submittedName>
</protein>
<gene>
    <name evidence="2" type="ORF">Pla52n_60730</name>
</gene>
<dbReference type="AlphaFoldDB" id="A0A5C6A0I5"/>
<dbReference type="PANTHER" id="PTHR44809:SF1">
    <property type="entry name" value="PROTEIN O-MANNOSYL-TRANSFERASE TMTC1"/>
    <property type="match status" value="1"/>
</dbReference>
<dbReference type="Gene3D" id="1.25.40.10">
    <property type="entry name" value="Tetratricopeptide repeat domain"/>
    <property type="match status" value="2"/>
</dbReference>
<dbReference type="PANTHER" id="PTHR44809">
    <property type="match status" value="1"/>
</dbReference>
<dbReference type="Gene3D" id="3.40.50.2000">
    <property type="entry name" value="Glycogen Phosphorylase B"/>
    <property type="match status" value="1"/>
</dbReference>
<dbReference type="Proteomes" id="UP000320176">
    <property type="component" value="Unassembled WGS sequence"/>
</dbReference>
<sequence length="467" mass="52568">MPTIAEVLQQGWQLHQTGKLPEAERVYRHVLAQAPRNPEALVYLGILLFDSRRFEESAQSYRAALTLRSEFPIAWNNLGNSLRMLGELDEAETCFANALQQDPKYLSAYKNRGTLWIWSGHIDRGLRWYEEGLKIEPDEAELHRNLGVIYLLQGDNDRGWPEYRWRWRMPGVQRPIRTSAPWSGEPIKGKTILLFPEQGRGDEMHLVRMADVLYRAGARVALMCDPKMIPLFTSVHGVESLLPLGTPAPPVDFHASLFDAVDGWYQMTGELPYAPEAFVDHGTHRGYLNVSDALVHYWHHWMEQNGLGAEGRFRVGIAWQGNPSHHADVYRSMPLETLAPLAEIQGIQLVNLQFGFGSDQLTTCSFADSIDLLPDDIDTSGGAFTDTAAVLKNLDLVVTTDTSLVHLAGALGVDTTLMLGKVPDWRWLQSGETTPWYPSLRLVRQSQMGDWSDVVEQVVARIRSKSG</sequence>
<dbReference type="Pfam" id="PF13432">
    <property type="entry name" value="TPR_16"/>
    <property type="match status" value="1"/>
</dbReference>
<dbReference type="InterPro" id="IPR011990">
    <property type="entry name" value="TPR-like_helical_dom_sf"/>
</dbReference>
<proteinExistence type="predicted"/>
<comment type="caution">
    <text evidence="2">The sequence shown here is derived from an EMBL/GenBank/DDBJ whole genome shotgun (WGS) entry which is preliminary data.</text>
</comment>
<organism evidence="2 3">
    <name type="scientific">Stieleria varia</name>
    <dbReference type="NCBI Taxonomy" id="2528005"/>
    <lineage>
        <taxon>Bacteria</taxon>
        <taxon>Pseudomonadati</taxon>
        <taxon>Planctomycetota</taxon>
        <taxon>Planctomycetia</taxon>
        <taxon>Pirellulales</taxon>
        <taxon>Pirellulaceae</taxon>
        <taxon>Stieleria</taxon>
    </lineage>
</organism>
<dbReference type="RefSeq" id="WP_146523018.1">
    <property type="nucleotide sequence ID" value="NZ_CP151726.1"/>
</dbReference>